<dbReference type="EMBL" id="CACRSM010000002">
    <property type="protein sequence ID" value="VYT02019.1"/>
    <property type="molecule type" value="Genomic_DNA"/>
</dbReference>
<gene>
    <name evidence="2" type="ORF">AOLFYP35_01238</name>
</gene>
<accession>A0A6N2TB16</accession>
<reference evidence="2" key="1">
    <citation type="submission" date="2019-11" db="EMBL/GenBank/DDBJ databases">
        <authorList>
            <person name="Feng L."/>
        </authorList>
    </citation>
    <scope>NUCLEOTIDE SEQUENCE</scope>
    <source>
        <strain evidence="2">AodontolyticusLFYP35</strain>
    </source>
</reference>
<organism evidence="2">
    <name type="scientific">Schaalia odontolytica</name>
    <dbReference type="NCBI Taxonomy" id="1660"/>
    <lineage>
        <taxon>Bacteria</taxon>
        <taxon>Bacillati</taxon>
        <taxon>Actinomycetota</taxon>
        <taxon>Actinomycetes</taxon>
        <taxon>Actinomycetales</taxon>
        <taxon>Actinomycetaceae</taxon>
        <taxon>Schaalia</taxon>
    </lineage>
</organism>
<evidence type="ECO:0008006" key="3">
    <source>
        <dbReference type="Google" id="ProtNLM"/>
    </source>
</evidence>
<evidence type="ECO:0000313" key="2">
    <source>
        <dbReference type="EMBL" id="VYT02019.1"/>
    </source>
</evidence>
<feature type="region of interest" description="Disordered" evidence="1">
    <location>
        <begin position="51"/>
        <end position="70"/>
    </location>
</feature>
<sequence>MDLTPEPVKRGTVVQIEGARELRRQLRKAEADLSDLKDLHRKIGEIVFYAARPNSPKGKRKPPASRSRRLHQTLRYFPTRTSVRVMAGSKVVPYAMAIHWGRKVFPSQKSTYKYKHPAPFEGRPWIRKAAEKTEPEWTALFQAEIQKILDKIEGLGKEPPDA</sequence>
<dbReference type="AlphaFoldDB" id="A0A6N2TB16"/>
<name>A0A6N2TB16_9ACTO</name>
<protein>
    <recommendedName>
        <fullName evidence="3">Phage protein, HK97 gp10 family</fullName>
    </recommendedName>
</protein>
<feature type="compositionally biased region" description="Basic residues" evidence="1">
    <location>
        <begin position="57"/>
        <end position="70"/>
    </location>
</feature>
<proteinExistence type="predicted"/>
<evidence type="ECO:0000256" key="1">
    <source>
        <dbReference type="SAM" id="MobiDB-lite"/>
    </source>
</evidence>